<sequence>MKQVSSSFSFMTPVNGDRPIIHVILLE</sequence>
<reference evidence="2" key="1">
    <citation type="journal article" date="2011" name="Genome Res.">
        <title>Phylogeny-wide analysis of social amoeba genomes highlights ancient origins for complex intercellular communication.</title>
        <authorList>
            <person name="Heidel A.J."/>
            <person name="Lawal H.M."/>
            <person name="Felder M."/>
            <person name="Schilde C."/>
            <person name="Helps N.R."/>
            <person name="Tunggal B."/>
            <person name="Rivero F."/>
            <person name="John U."/>
            <person name="Schleicher M."/>
            <person name="Eichinger L."/>
            <person name="Platzer M."/>
            <person name="Noegel A.A."/>
            <person name="Schaap P."/>
            <person name="Gloeckner G."/>
        </authorList>
    </citation>
    <scope>NUCLEOTIDE SEQUENCE [LARGE SCALE GENOMIC DNA]</scope>
    <source>
        <strain evidence="2">SH3</strain>
    </source>
</reference>
<name>F4PT11_CACFS</name>
<protein>
    <submittedName>
        <fullName evidence="1">Uncharacterized protein</fullName>
    </submittedName>
</protein>
<dbReference type="KEGG" id="dfa:DFA_01473"/>
<evidence type="ECO:0000313" key="1">
    <source>
        <dbReference type="EMBL" id="EGG21587.1"/>
    </source>
</evidence>
<proteinExistence type="predicted"/>
<dbReference type="AlphaFoldDB" id="F4PT11"/>
<dbReference type="EMBL" id="GL883010">
    <property type="protein sequence ID" value="EGG21587.1"/>
    <property type="molecule type" value="Genomic_DNA"/>
</dbReference>
<evidence type="ECO:0000313" key="2">
    <source>
        <dbReference type="Proteomes" id="UP000007797"/>
    </source>
</evidence>
<gene>
    <name evidence="1" type="ORF">DFA_01473</name>
</gene>
<accession>F4PT11</accession>
<organism evidence="1 2">
    <name type="scientific">Cavenderia fasciculata</name>
    <name type="common">Slime mold</name>
    <name type="synonym">Dictyostelium fasciculatum</name>
    <dbReference type="NCBI Taxonomy" id="261658"/>
    <lineage>
        <taxon>Eukaryota</taxon>
        <taxon>Amoebozoa</taxon>
        <taxon>Evosea</taxon>
        <taxon>Eumycetozoa</taxon>
        <taxon>Dictyostelia</taxon>
        <taxon>Acytosteliales</taxon>
        <taxon>Cavenderiaceae</taxon>
        <taxon>Cavenderia</taxon>
    </lineage>
</organism>
<dbReference type="Proteomes" id="UP000007797">
    <property type="component" value="Unassembled WGS sequence"/>
</dbReference>
<keyword evidence="2" id="KW-1185">Reference proteome</keyword>